<sequence>MRVPDVSTTDYVVELLTESLGKVGQEVEFVRIDPNFNMARQMKLFETGQGLDLIWRGENPELKERYLEVDVDITNGLKGYRVMLIHPKDRDLYQDVKTLEDFQAVGTVAALGAGWNDIDVWHRNGLELQEFKGVWNPEIYDLIALGGRGVDYFPRGITEISGEAALHPELLIEPHVGLVYANDFRFYVTKSNVKLHKLLSEALNLSEKDGTLLKILKEANPDVYDPKKIDIDGRTIIQLAMP</sequence>
<keyword evidence="2" id="KW-1185">Reference proteome</keyword>
<gene>
    <name evidence="1" type="ORF">M0H32_11195</name>
</gene>
<reference evidence="1" key="1">
    <citation type="submission" date="2022-04" db="EMBL/GenBank/DDBJ databases">
        <title>Roseibium sp. CAU 1639 isolated from mud.</title>
        <authorList>
            <person name="Kim W."/>
        </authorList>
    </citation>
    <scope>NUCLEOTIDE SEQUENCE</scope>
    <source>
        <strain evidence="1">CAU 1639</strain>
    </source>
</reference>
<protein>
    <recommendedName>
        <fullName evidence="3">Solute-binding protein family 3/N-terminal domain-containing protein</fullName>
    </recommendedName>
</protein>
<organism evidence="1 2">
    <name type="scientific">Roseibium sediminicola</name>
    <dbReference type="NCBI Taxonomy" id="2933272"/>
    <lineage>
        <taxon>Bacteria</taxon>
        <taxon>Pseudomonadati</taxon>
        <taxon>Pseudomonadota</taxon>
        <taxon>Alphaproteobacteria</taxon>
        <taxon>Hyphomicrobiales</taxon>
        <taxon>Stappiaceae</taxon>
        <taxon>Roseibium</taxon>
    </lineage>
</organism>
<proteinExistence type="predicted"/>
<dbReference type="SUPFAM" id="SSF53850">
    <property type="entry name" value="Periplasmic binding protein-like II"/>
    <property type="match status" value="1"/>
</dbReference>
<name>A0ABT0GTG2_9HYPH</name>
<dbReference type="EMBL" id="JALNMJ010000006">
    <property type="protein sequence ID" value="MCK7612728.1"/>
    <property type="molecule type" value="Genomic_DNA"/>
</dbReference>
<comment type="caution">
    <text evidence="1">The sequence shown here is derived from an EMBL/GenBank/DDBJ whole genome shotgun (WGS) entry which is preliminary data.</text>
</comment>
<dbReference type="RefSeq" id="WP_248153910.1">
    <property type="nucleotide sequence ID" value="NZ_JALNMJ010000006.1"/>
</dbReference>
<evidence type="ECO:0000313" key="2">
    <source>
        <dbReference type="Proteomes" id="UP001431221"/>
    </source>
</evidence>
<evidence type="ECO:0008006" key="3">
    <source>
        <dbReference type="Google" id="ProtNLM"/>
    </source>
</evidence>
<evidence type="ECO:0000313" key="1">
    <source>
        <dbReference type="EMBL" id="MCK7612728.1"/>
    </source>
</evidence>
<dbReference type="Proteomes" id="UP001431221">
    <property type="component" value="Unassembled WGS sequence"/>
</dbReference>
<accession>A0ABT0GTG2</accession>